<dbReference type="GO" id="GO:0003796">
    <property type="term" value="F:lysozyme activity"/>
    <property type="evidence" value="ECO:0007669"/>
    <property type="project" value="InterPro"/>
</dbReference>
<keyword evidence="1" id="KW-0929">Antimicrobial</keyword>
<keyword evidence="4" id="KW-1185">Reference proteome</keyword>
<dbReference type="SUPFAM" id="SSF53955">
    <property type="entry name" value="Lysozyme-like"/>
    <property type="match status" value="1"/>
</dbReference>
<dbReference type="EMBL" id="JADMLG010000011">
    <property type="protein sequence ID" value="MBH0779436.1"/>
    <property type="molecule type" value="Genomic_DNA"/>
</dbReference>
<evidence type="ECO:0000256" key="1">
    <source>
        <dbReference type="ARBA" id="ARBA00022529"/>
    </source>
</evidence>
<dbReference type="RefSeq" id="WP_196151760.1">
    <property type="nucleotide sequence ID" value="NZ_JADMLG010000011.1"/>
</dbReference>
<organism evidence="3 4">
    <name type="scientific">Nocardia bovistercoris</name>
    <dbReference type="NCBI Taxonomy" id="2785916"/>
    <lineage>
        <taxon>Bacteria</taxon>
        <taxon>Bacillati</taxon>
        <taxon>Actinomycetota</taxon>
        <taxon>Actinomycetes</taxon>
        <taxon>Mycobacteriales</taxon>
        <taxon>Nocardiaceae</taxon>
        <taxon>Nocardia</taxon>
    </lineage>
</organism>
<comment type="caution">
    <text evidence="3">The sequence shown here is derived from an EMBL/GenBank/DDBJ whole genome shotgun (WGS) entry which is preliminary data.</text>
</comment>
<protein>
    <submittedName>
        <fullName evidence="3">Uncharacterized protein</fullName>
    </submittedName>
</protein>
<dbReference type="GO" id="GO:0031640">
    <property type="term" value="P:killing of cells of another organism"/>
    <property type="evidence" value="ECO:0007669"/>
    <property type="project" value="UniProtKB-KW"/>
</dbReference>
<evidence type="ECO:0000313" key="3">
    <source>
        <dbReference type="EMBL" id="MBH0779436.1"/>
    </source>
</evidence>
<dbReference type="Gene3D" id="1.10.530.40">
    <property type="match status" value="1"/>
</dbReference>
<dbReference type="GO" id="GO:0042742">
    <property type="term" value="P:defense response to bacterium"/>
    <property type="evidence" value="ECO:0007669"/>
    <property type="project" value="UniProtKB-KW"/>
</dbReference>
<proteinExistence type="predicted"/>
<accession>A0A931N5I2</accession>
<evidence type="ECO:0000313" key="4">
    <source>
        <dbReference type="Proteomes" id="UP000655751"/>
    </source>
</evidence>
<gene>
    <name evidence="3" type="ORF">IT779_24520</name>
</gene>
<reference evidence="3" key="1">
    <citation type="submission" date="2020-11" db="EMBL/GenBank/DDBJ databases">
        <title>Nocardia NEAU-351.nov., a novel actinomycete isolated from the cow dung.</title>
        <authorList>
            <person name="Zhang X."/>
        </authorList>
    </citation>
    <scope>NUCLEOTIDE SEQUENCE</scope>
    <source>
        <strain evidence="3">NEAU-351</strain>
    </source>
</reference>
<dbReference type="AlphaFoldDB" id="A0A931N5I2"/>
<sequence>MKDEVRIAWEAFTVPLAGRVPWMYLDDSGAVRTGIGYLLDACRAPRSEPSAGERARSHEIARALDWRLGVDGPPASEVDIDAEWDLVKARLDLVPRGCEQFETFTKLRLSEDVIDELLIGRLAELEHVLRGRAPFAEFDSWPADAQLGLLSMGWAMGPKFSLPEFEAAAARRDWTAAAELCRITSASDAARDDRDRRLFRNAAVVQESGADPEALVFEIA</sequence>
<dbReference type="InterPro" id="IPR023346">
    <property type="entry name" value="Lysozyme-like_dom_sf"/>
</dbReference>
<keyword evidence="2" id="KW-0081">Bacteriolytic enzyme</keyword>
<dbReference type="InterPro" id="IPR023347">
    <property type="entry name" value="Lysozyme_dom_sf"/>
</dbReference>
<name>A0A931N5I2_9NOCA</name>
<evidence type="ECO:0000256" key="2">
    <source>
        <dbReference type="ARBA" id="ARBA00022638"/>
    </source>
</evidence>
<dbReference type="Proteomes" id="UP000655751">
    <property type="component" value="Unassembled WGS sequence"/>
</dbReference>